<dbReference type="EMBL" id="CAJPWZ010002633">
    <property type="protein sequence ID" value="CAG2242147.1"/>
    <property type="molecule type" value="Genomic_DNA"/>
</dbReference>
<dbReference type="InterPro" id="IPR011042">
    <property type="entry name" value="6-blade_b-propeller_TolB-like"/>
</dbReference>
<dbReference type="AlphaFoldDB" id="A0A8S3UDZ4"/>
<sequence>MGVRIWFCMCLLAHCVPMTSCTSYQVKLLYSTVTGIIEFDFDTHSATVLLEHGSSGVYAIDYDYQNRYIYFPRYSYHDIVRFPYPSNNTTLQTVVQSLSYPTGIAVDSANDHIYWIDYYGSQLSRCNIDGSNVTVLSTFIHPWVIRLDVTNRWMYIVEQSTGILKSRFDLSDRRTITNFTSTPVYCMDIDTEENRLYWINYDGEMKSCKDDGSDVKTILSTNVSRAYYAIHVVGSYIYYANANQLLMLSKTSGSTPTVLYNDSSYIYSIFVFNQSDRENVPYSLLVLYR</sequence>
<name>A0A8S3UDZ4_MYTED</name>
<reference evidence="2" key="1">
    <citation type="submission" date="2021-03" db="EMBL/GenBank/DDBJ databases">
        <authorList>
            <person name="Bekaert M."/>
        </authorList>
    </citation>
    <scope>NUCLEOTIDE SEQUENCE</scope>
</reference>
<feature type="chain" id="PRO_5035813370" evidence="1">
    <location>
        <begin position="22"/>
        <end position="289"/>
    </location>
</feature>
<keyword evidence="3" id="KW-1185">Reference proteome</keyword>
<organism evidence="2 3">
    <name type="scientific">Mytilus edulis</name>
    <name type="common">Blue mussel</name>
    <dbReference type="NCBI Taxonomy" id="6550"/>
    <lineage>
        <taxon>Eukaryota</taxon>
        <taxon>Metazoa</taxon>
        <taxon>Spiralia</taxon>
        <taxon>Lophotrochozoa</taxon>
        <taxon>Mollusca</taxon>
        <taxon>Bivalvia</taxon>
        <taxon>Autobranchia</taxon>
        <taxon>Pteriomorphia</taxon>
        <taxon>Mytilida</taxon>
        <taxon>Mytiloidea</taxon>
        <taxon>Mytilidae</taxon>
        <taxon>Mytilinae</taxon>
        <taxon>Mytilus</taxon>
    </lineage>
</organism>
<dbReference type="OrthoDB" id="382013at2759"/>
<keyword evidence="1" id="KW-0732">Signal</keyword>
<dbReference type="SMART" id="SM00135">
    <property type="entry name" value="LY"/>
    <property type="match status" value="4"/>
</dbReference>
<dbReference type="PANTHER" id="PTHR46513:SF13">
    <property type="entry name" value="EGF-LIKE DOMAIN-CONTAINING PROTEIN"/>
    <property type="match status" value="1"/>
</dbReference>
<dbReference type="InterPro" id="IPR000033">
    <property type="entry name" value="LDLR_classB_rpt"/>
</dbReference>
<evidence type="ECO:0000256" key="1">
    <source>
        <dbReference type="SAM" id="SignalP"/>
    </source>
</evidence>
<proteinExistence type="predicted"/>
<feature type="signal peptide" evidence="1">
    <location>
        <begin position="1"/>
        <end position="21"/>
    </location>
</feature>
<dbReference type="SUPFAM" id="SSF63825">
    <property type="entry name" value="YWTD domain"/>
    <property type="match status" value="1"/>
</dbReference>
<gene>
    <name evidence="2" type="ORF">MEDL_54348</name>
</gene>
<evidence type="ECO:0000313" key="2">
    <source>
        <dbReference type="EMBL" id="CAG2242147.1"/>
    </source>
</evidence>
<dbReference type="InterPro" id="IPR050778">
    <property type="entry name" value="Cueball_EGF_LRP_Nidogen"/>
</dbReference>
<comment type="caution">
    <text evidence="2">The sequence shown here is derived from an EMBL/GenBank/DDBJ whole genome shotgun (WGS) entry which is preliminary data.</text>
</comment>
<accession>A0A8S3UDZ4</accession>
<dbReference type="PANTHER" id="PTHR46513">
    <property type="entry name" value="VITELLOGENIN RECEPTOR-LIKE PROTEIN-RELATED-RELATED"/>
    <property type="match status" value="1"/>
</dbReference>
<dbReference type="Gene3D" id="2.120.10.30">
    <property type="entry name" value="TolB, C-terminal domain"/>
    <property type="match status" value="1"/>
</dbReference>
<dbReference type="Proteomes" id="UP000683360">
    <property type="component" value="Unassembled WGS sequence"/>
</dbReference>
<evidence type="ECO:0000313" key="3">
    <source>
        <dbReference type="Proteomes" id="UP000683360"/>
    </source>
</evidence>
<protein>
    <submittedName>
        <fullName evidence="2">LRP1B</fullName>
    </submittedName>
</protein>